<comment type="caution">
    <text evidence="11">Lacks conserved residue(s) required for the propagation of feature annotation.</text>
</comment>
<dbReference type="EMBL" id="UFVD01000001">
    <property type="protein sequence ID" value="SUX11047.1"/>
    <property type="molecule type" value="Genomic_DNA"/>
</dbReference>
<dbReference type="GO" id="GO:0006526">
    <property type="term" value="P:L-arginine biosynthetic process"/>
    <property type="evidence" value="ECO:0007669"/>
    <property type="project" value="UniProtKB-UniRule"/>
</dbReference>
<keyword evidence="6 11" id="KW-0067">ATP-binding</keyword>
<name>A0A381DKG2_9BACT</name>
<accession>A0A381DKG2</accession>
<dbReference type="Pfam" id="PF00117">
    <property type="entry name" value="GATase"/>
    <property type="match status" value="1"/>
</dbReference>
<dbReference type="RefSeq" id="WP_089181826.1">
    <property type="nucleotide sequence ID" value="NZ_CP043427.1"/>
</dbReference>
<feature type="binding site" evidence="11">
    <location>
        <position position="310"/>
    </location>
    <ligand>
        <name>L-glutamine</name>
        <dbReference type="ChEBI" id="CHEBI:58359"/>
    </ligand>
</feature>
<feature type="active site" description="Nucleophile" evidence="11">
    <location>
        <position position="268"/>
    </location>
</feature>
<dbReference type="PANTHER" id="PTHR43418">
    <property type="entry name" value="MULTIFUNCTIONAL TRYPTOPHAN BIOSYNTHESIS PROTEIN-RELATED"/>
    <property type="match status" value="1"/>
</dbReference>
<evidence type="ECO:0000313" key="14">
    <source>
        <dbReference type="Proteomes" id="UP000254920"/>
    </source>
</evidence>
<comment type="catalytic activity">
    <reaction evidence="10 11">
        <text>L-glutamine + H2O = L-glutamate + NH4(+)</text>
        <dbReference type="Rhea" id="RHEA:15889"/>
        <dbReference type="ChEBI" id="CHEBI:15377"/>
        <dbReference type="ChEBI" id="CHEBI:28938"/>
        <dbReference type="ChEBI" id="CHEBI:29985"/>
        <dbReference type="ChEBI" id="CHEBI:58359"/>
    </reaction>
</comment>
<comment type="similarity">
    <text evidence="3 11">Belongs to the CarA family.</text>
</comment>
<dbReference type="EC" id="6.3.5.5" evidence="11"/>
<evidence type="ECO:0000256" key="1">
    <source>
        <dbReference type="ARBA" id="ARBA00004812"/>
    </source>
</evidence>
<feature type="binding site" evidence="11">
    <location>
        <position position="240"/>
    </location>
    <ligand>
        <name>L-glutamine</name>
        <dbReference type="ChEBI" id="CHEBI:58359"/>
    </ligand>
</feature>
<dbReference type="SUPFAM" id="SSF52021">
    <property type="entry name" value="Carbamoyl phosphate synthetase, small subunit N-terminal domain"/>
    <property type="match status" value="1"/>
</dbReference>
<dbReference type="UniPathway" id="UPA00068">
    <property type="reaction ID" value="UER00171"/>
</dbReference>
<dbReference type="CDD" id="cd01744">
    <property type="entry name" value="GATase1_CPSase"/>
    <property type="match status" value="1"/>
</dbReference>
<dbReference type="Proteomes" id="UP000254920">
    <property type="component" value="Unassembled WGS sequence"/>
</dbReference>
<evidence type="ECO:0000256" key="10">
    <source>
        <dbReference type="ARBA" id="ARBA00049285"/>
    </source>
</evidence>
<feature type="binding site" evidence="11">
    <location>
        <position position="45"/>
    </location>
    <ligand>
        <name>L-glutamine</name>
        <dbReference type="ChEBI" id="CHEBI:58359"/>
    </ligand>
</feature>
<comment type="pathway">
    <text evidence="1 11">Pyrimidine metabolism; UMP biosynthesis via de novo pathway; (S)-dihydroorotate from bicarbonate: step 1/3.</text>
</comment>
<organism evidence="13 14">
    <name type="scientific">Campylobacter sputorum subsp. sputorum</name>
    <dbReference type="NCBI Taxonomy" id="32024"/>
    <lineage>
        <taxon>Bacteria</taxon>
        <taxon>Pseudomonadati</taxon>
        <taxon>Campylobacterota</taxon>
        <taxon>Epsilonproteobacteria</taxon>
        <taxon>Campylobacterales</taxon>
        <taxon>Campylobacteraceae</taxon>
        <taxon>Campylobacter</taxon>
    </lineage>
</organism>
<dbReference type="PANTHER" id="PTHR43418:SF7">
    <property type="entry name" value="CARBAMOYL-PHOSPHATE SYNTHASE SMALL CHAIN"/>
    <property type="match status" value="1"/>
</dbReference>
<feature type="binding site" evidence="11">
    <location>
        <position position="242"/>
    </location>
    <ligand>
        <name>L-glutamine</name>
        <dbReference type="ChEBI" id="CHEBI:58359"/>
    </ligand>
</feature>
<dbReference type="InterPro" id="IPR029062">
    <property type="entry name" value="Class_I_gatase-like"/>
</dbReference>
<evidence type="ECO:0000256" key="4">
    <source>
        <dbReference type="ARBA" id="ARBA00022598"/>
    </source>
</evidence>
<dbReference type="PROSITE" id="PS51273">
    <property type="entry name" value="GATASE_TYPE_1"/>
    <property type="match status" value="1"/>
</dbReference>
<dbReference type="SUPFAM" id="SSF52317">
    <property type="entry name" value="Class I glutamine amidotransferase-like"/>
    <property type="match status" value="1"/>
</dbReference>
<keyword evidence="11" id="KW-0055">Arginine biosynthesis</keyword>
<dbReference type="InterPro" id="IPR050472">
    <property type="entry name" value="Anth_synth/Amidotransfase"/>
</dbReference>
<evidence type="ECO:0000256" key="11">
    <source>
        <dbReference type="HAMAP-Rule" id="MF_01209"/>
    </source>
</evidence>
<keyword evidence="11" id="KW-0028">Amino-acid biosynthesis</keyword>
<dbReference type="PRINTS" id="PR00099">
    <property type="entry name" value="CPSGATASE"/>
</dbReference>
<dbReference type="InterPro" id="IPR002474">
    <property type="entry name" value="CarbamoylP_synth_ssu_N"/>
</dbReference>
<feature type="binding site" evidence="11">
    <location>
        <position position="269"/>
    </location>
    <ligand>
        <name>L-glutamine</name>
        <dbReference type="ChEBI" id="CHEBI:58359"/>
    </ligand>
</feature>
<feature type="active site" evidence="11">
    <location>
        <position position="351"/>
    </location>
</feature>
<evidence type="ECO:0000256" key="8">
    <source>
        <dbReference type="ARBA" id="ARBA00022975"/>
    </source>
</evidence>
<dbReference type="InterPro" id="IPR006274">
    <property type="entry name" value="CarbamoylP_synth_ssu"/>
</dbReference>
<evidence type="ECO:0000256" key="6">
    <source>
        <dbReference type="ARBA" id="ARBA00022840"/>
    </source>
</evidence>
<proteinExistence type="inferred from homology"/>
<feature type="binding site" evidence="11">
    <location>
        <position position="313"/>
    </location>
    <ligand>
        <name>L-glutamine</name>
        <dbReference type="ChEBI" id="CHEBI:58359"/>
    </ligand>
</feature>
<dbReference type="NCBIfam" id="NF009475">
    <property type="entry name" value="PRK12838.1"/>
    <property type="match status" value="1"/>
</dbReference>
<dbReference type="GeneID" id="93089915"/>
<keyword evidence="4 11" id="KW-0436">Ligase</keyword>
<evidence type="ECO:0000256" key="2">
    <source>
        <dbReference type="ARBA" id="ARBA00005077"/>
    </source>
</evidence>
<dbReference type="UniPathway" id="UPA00070">
    <property type="reaction ID" value="UER00115"/>
</dbReference>
<evidence type="ECO:0000256" key="7">
    <source>
        <dbReference type="ARBA" id="ARBA00022962"/>
    </source>
</evidence>
<dbReference type="InterPro" id="IPR035686">
    <property type="entry name" value="CPSase_GATase1"/>
</dbReference>
<evidence type="ECO:0000256" key="5">
    <source>
        <dbReference type="ARBA" id="ARBA00022741"/>
    </source>
</evidence>
<dbReference type="OrthoDB" id="9804328at2"/>
<dbReference type="GO" id="GO:0004088">
    <property type="term" value="F:carbamoyl-phosphate synthase (glutamine-hydrolyzing) activity"/>
    <property type="evidence" value="ECO:0007669"/>
    <property type="project" value="UniProtKB-UniRule"/>
</dbReference>
<dbReference type="GO" id="GO:0044205">
    <property type="term" value="P:'de novo' UMP biosynthetic process"/>
    <property type="evidence" value="ECO:0007669"/>
    <property type="project" value="UniProtKB-UniRule"/>
</dbReference>
<feature type="binding site" evidence="11">
    <location>
        <position position="272"/>
    </location>
    <ligand>
        <name>L-glutamine</name>
        <dbReference type="ChEBI" id="CHEBI:58359"/>
    </ligand>
</feature>
<keyword evidence="5 11" id="KW-0547">Nucleotide-binding</keyword>
<dbReference type="FunFam" id="3.50.30.20:FF:000001">
    <property type="entry name" value="Carbamoyl-phosphate synthase small chain"/>
    <property type="match status" value="1"/>
</dbReference>
<dbReference type="PRINTS" id="PR00096">
    <property type="entry name" value="GATASE"/>
</dbReference>
<dbReference type="Gene3D" id="3.40.50.880">
    <property type="match status" value="1"/>
</dbReference>
<gene>
    <name evidence="11 13" type="primary">carA</name>
    <name evidence="13" type="ORF">NCTC12475_01261</name>
</gene>
<evidence type="ECO:0000256" key="9">
    <source>
        <dbReference type="ARBA" id="ARBA00048816"/>
    </source>
</evidence>
<protein>
    <recommendedName>
        <fullName evidence="11">Carbamoyl phosphate synthase small chain</fullName>
        <ecNumber evidence="11">6.3.5.5</ecNumber>
    </recommendedName>
    <alternativeName>
        <fullName evidence="11">Carbamoyl phosphate synthetase glutamine chain</fullName>
    </alternativeName>
</protein>
<dbReference type="Pfam" id="PF00988">
    <property type="entry name" value="CPSase_sm_chain"/>
    <property type="match status" value="1"/>
</dbReference>
<evidence type="ECO:0000256" key="3">
    <source>
        <dbReference type="ARBA" id="ARBA00007800"/>
    </source>
</evidence>
<dbReference type="STRING" id="32024.GCA_000788295_01705"/>
<keyword evidence="7 11" id="KW-0315">Glutamine amidotransferase</keyword>
<feature type="active site" evidence="11">
    <location>
        <position position="353"/>
    </location>
</feature>
<keyword evidence="14" id="KW-1185">Reference proteome</keyword>
<dbReference type="InterPro" id="IPR017926">
    <property type="entry name" value="GATASE"/>
</dbReference>
<comment type="pathway">
    <text evidence="2 11">Amino-acid biosynthesis; L-arginine biosynthesis; carbamoyl phosphate from bicarbonate: step 1/1.</text>
</comment>
<evidence type="ECO:0000313" key="13">
    <source>
        <dbReference type="EMBL" id="SUX11047.1"/>
    </source>
</evidence>
<comment type="subunit">
    <text evidence="11">Composed of two chains; the small (or glutamine) chain promotes the hydrolysis of glutamine to ammonia, which is used by the large (or ammonia) chain to synthesize carbamoyl phosphate. Tetramer of heterodimers (alpha,beta)4.</text>
</comment>
<feature type="region of interest" description="CPSase" evidence="11">
    <location>
        <begin position="1"/>
        <end position="187"/>
    </location>
</feature>
<dbReference type="GO" id="GO:0004359">
    <property type="term" value="F:glutaminase activity"/>
    <property type="evidence" value="ECO:0007669"/>
    <property type="project" value="RHEA"/>
</dbReference>
<evidence type="ECO:0000259" key="12">
    <source>
        <dbReference type="SMART" id="SM01097"/>
    </source>
</evidence>
<reference evidence="13 14" key="1">
    <citation type="submission" date="2018-06" db="EMBL/GenBank/DDBJ databases">
        <authorList>
            <consortium name="Pathogen Informatics"/>
            <person name="Doyle S."/>
        </authorList>
    </citation>
    <scope>NUCLEOTIDE SEQUENCE [LARGE SCALE GENOMIC DNA]</scope>
    <source>
        <strain evidence="13 14">NCTC12475</strain>
    </source>
</reference>
<dbReference type="SMART" id="SM01097">
    <property type="entry name" value="CPSase_sm_chain"/>
    <property type="match status" value="1"/>
</dbReference>
<dbReference type="GO" id="GO:0006207">
    <property type="term" value="P:'de novo' pyrimidine nucleobase biosynthetic process"/>
    <property type="evidence" value="ECO:0007669"/>
    <property type="project" value="InterPro"/>
</dbReference>
<dbReference type="Gene3D" id="3.50.30.20">
    <property type="entry name" value="Carbamoyl-phosphate synthase small subunit, N-terminal domain"/>
    <property type="match status" value="1"/>
</dbReference>
<dbReference type="AlphaFoldDB" id="A0A381DKG2"/>
<dbReference type="HAMAP" id="MF_01209">
    <property type="entry name" value="CPSase_S_chain"/>
    <property type="match status" value="1"/>
</dbReference>
<feature type="domain" description="Carbamoyl-phosphate synthase small subunit N-terminal" evidence="12">
    <location>
        <begin position="1"/>
        <end position="131"/>
    </location>
</feature>
<keyword evidence="8 11" id="KW-0665">Pyrimidine biosynthesis</keyword>
<dbReference type="GO" id="GO:0005524">
    <property type="term" value="F:ATP binding"/>
    <property type="evidence" value="ECO:0007669"/>
    <property type="project" value="UniProtKB-UniRule"/>
</dbReference>
<dbReference type="NCBIfam" id="TIGR01368">
    <property type="entry name" value="CPSaseIIsmall"/>
    <property type="match status" value="1"/>
</dbReference>
<dbReference type="InterPro" id="IPR036480">
    <property type="entry name" value="CarbP_synth_ssu_N_sf"/>
</dbReference>
<dbReference type="GO" id="GO:0006541">
    <property type="term" value="P:glutamine metabolic process"/>
    <property type="evidence" value="ECO:0007669"/>
    <property type="project" value="InterPro"/>
</dbReference>
<comment type="catalytic activity">
    <reaction evidence="9 11">
        <text>hydrogencarbonate + L-glutamine + 2 ATP + H2O = carbamoyl phosphate + L-glutamate + 2 ADP + phosphate + 2 H(+)</text>
        <dbReference type="Rhea" id="RHEA:18633"/>
        <dbReference type="ChEBI" id="CHEBI:15377"/>
        <dbReference type="ChEBI" id="CHEBI:15378"/>
        <dbReference type="ChEBI" id="CHEBI:17544"/>
        <dbReference type="ChEBI" id="CHEBI:29985"/>
        <dbReference type="ChEBI" id="CHEBI:30616"/>
        <dbReference type="ChEBI" id="CHEBI:43474"/>
        <dbReference type="ChEBI" id="CHEBI:58228"/>
        <dbReference type="ChEBI" id="CHEBI:58359"/>
        <dbReference type="ChEBI" id="CHEBI:456216"/>
        <dbReference type="EC" id="6.3.5.5"/>
    </reaction>
</comment>
<sequence>MDAYIYLENGVYLKAKAFGKSGTVCGEMVFNTSMSGYEEIMSDPSYAGQFIVFTMPEIGIVGINEDDMESSKIYASGVIMRKFNNTPSNFRSQKTLENFFEEQGKIGVYDIDTRYLTSILRDNGSLNAIISTTISDKEELKKELLSSAKIDEINYVKLVSTKNSYSHNQAAWNHDKKSFNVLNSKGKKVAVIDYGCKKNILNELCEVGIEVEIYPHDVKAKILIDKFKKGEIQGVFLSNGPGEPRMLKDEIAQIKELIKANIPMFGICLGHQLLSNAHGYETYKLKFGQHGANHPVINLQTKSIEITTQNHNYNVPESISEIAEITHRNLFDGTIEGVRYNNGKIFSVQHHPEASSGPNESKYIFKEFLDIL</sequence>
<comment type="function">
    <text evidence="11">Small subunit of the glutamine-dependent carbamoyl phosphate synthetase (CPSase). CPSase catalyzes the formation of carbamoyl phosphate from the ammonia moiety of glutamine, carbonate, and phosphate donated by ATP, constituting the first step of 2 biosynthetic pathways, one leading to arginine and/or urea and the other to pyrimidine nucleotides. The small subunit (glutamine amidotransferase) binds and cleaves glutamine to supply the large subunit with the substrate ammonia.</text>
</comment>